<feature type="compositionally biased region" description="Polar residues" evidence="10">
    <location>
        <begin position="681"/>
        <end position="699"/>
    </location>
</feature>
<dbReference type="RefSeq" id="WP_229730732.1">
    <property type="nucleotide sequence ID" value="NZ_BMCL01000001.1"/>
</dbReference>
<dbReference type="Gene3D" id="2.170.130.10">
    <property type="entry name" value="TonB-dependent receptor, plug domain"/>
    <property type="match status" value="1"/>
</dbReference>
<keyword evidence="15" id="KW-1185">Reference proteome</keyword>
<evidence type="ECO:0000256" key="6">
    <source>
        <dbReference type="ARBA" id="ARBA00023136"/>
    </source>
</evidence>
<evidence type="ECO:0000256" key="4">
    <source>
        <dbReference type="ARBA" id="ARBA00022692"/>
    </source>
</evidence>
<dbReference type="STRING" id="428993.SAMN06296058_2744"/>
<evidence type="ECO:0000256" key="3">
    <source>
        <dbReference type="ARBA" id="ARBA00022452"/>
    </source>
</evidence>
<sequence>MKQEKFRNLLRRGMLPMAIAAVLASPIAVAQESQEVTTLDRMQITGSRIRSVDMETQQPVIAVTRADIERQGFTSVSDIVQNISTAGTPAISRADALASGEEVGGQYVDLRNLGPQRTLVLIDGKRMGISSAGYSDLASIPTSVVERIEVLTDGASAIYGSDAIAGVVNIITRKNVEGLEAGAYIGQYSRDGGKKQIYHAVFGSTGERGAFTMGAEYSKEDMVMARDYAFSAASNGPRHPVPDMYNGKVRANGWSATTEKGRLIDSAGKSWTLNPGGDSRNMADYHPTNPLTDYSNPNAQMALQTGMERRSFFANGSYDINDKVKFVADALYTQRETLQQIAGYPYQSGPNGTPLSANSYFNPLGTQADFLRRTWEVPRQTRSELTTFRFSAGLQGSFEVGERIWDWDASYMRNENTGTKTGTGNLLKSHVASAVGPSFRDTDGVVRCGEAGKVIAGCTPWNPMLPYGQAGAGSLTSDAALRAYLFPVSHDTSKTITDVYSANITGTLGSWQAGDIRMAAGLEHRKESASFNPDAMNQAGLTTDLAGASTSGSYSLNEAYLEFDVPLITDKTFAKELAIDVAGRYSDYSTFGNTFNSKFGVRWKPVDDVLIRGTYATGFRAPTVSDLYGGTTDTFDNLTDPCDSSFGAARLNPAVATRCAAAGIPSDFRQEASGGVAATGPGQQTNYTFQSGSNPNLTPEESKSHNLGVVWSPSFVEGLNVSLDYWKIRIDNVITNESVTSILNQCYVLGVGSACGRFTRAPANAKVPLKGYQVTSATRTLSNAGYKETAGYDLAVGYRLPEMSWGKVAVDWKTTYVDYLELKRDNEAQTPVEQENGWADTDGMNSRIRSNMKITWNLREFGASWTMRYYSGAKEFCTYTEECSNPNFVSSYTRAQPVNEIGSNTFHDMQAYVNLPWSARVSLGANNVFNHQGPVMYSKPDSSFTYNGGFDIGRFWYMKYEQKF</sequence>
<dbReference type="Gene3D" id="2.40.170.20">
    <property type="entry name" value="TonB-dependent receptor, beta-barrel domain"/>
    <property type="match status" value="1"/>
</dbReference>
<organism evidence="14 15">
    <name type="scientific">Pseudoxanthomonas indica</name>
    <dbReference type="NCBI Taxonomy" id="428993"/>
    <lineage>
        <taxon>Bacteria</taxon>
        <taxon>Pseudomonadati</taxon>
        <taxon>Pseudomonadota</taxon>
        <taxon>Gammaproteobacteria</taxon>
        <taxon>Lysobacterales</taxon>
        <taxon>Lysobacteraceae</taxon>
        <taxon>Pseudoxanthomonas</taxon>
    </lineage>
</organism>
<feature type="domain" description="TonB-dependent receptor-like beta-barrel" evidence="12">
    <location>
        <begin position="339"/>
        <end position="928"/>
    </location>
</feature>
<feature type="region of interest" description="Disordered" evidence="10">
    <location>
        <begin position="672"/>
        <end position="702"/>
    </location>
</feature>
<evidence type="ECO:0000256" key="9">
    <source>
        <dbReference type="RuleBase" id="RU003357"/>
    </source>
</evidence>
<keyword evidence="3 8" id="KW-1134">Transmembrane beta strand</keyword>
<evidence type="ECO:0000256" key="2">
    <source>
        <dbReference type="ARBA" id="ARBA00022448"/>
    </source>
</evidence>
<dbReference type="PANTHER" id="PTHR47234:SF2">
    <property type="entry name" value="TONB-DEPENDENT RECEPTOR"/>
    <property type="match status" value="1"/>
</dbReference>
<accession>A0A1T5LND1</accession>
<evidence type="ECO:0000256" key="8">
    <source>
        <dbReference type="PROSITE-ProRule" id="PRU01360"/>
    </source>
</evidence>
<dbReference type="PROSITE" id="PS52016">
    <property type="entry name" value="TONB_DEPENDENT_REC_3"/>
    <property type="match status" value="1"/>
</dbReference>
<evidence type="ECO:0000259" key="13">
    <source>
        <dbReference type="Pfam" id="PF07715"/>
    </source>
</evidence>
<comment type="similarity">
    <text evidence="8 9">Belongs to the TonB-dependent receptor family.</text>
</comment>
<dbReference type="Proteomes" id="UP000190341">
    <property type="component" value="Unassembled WGS sequence"/>
</dbReference>
<dbReference type="EMBL" id="FUZV01000002">
    <property type="protein sequence ID" value="SKC77039.1"/>
    <property type="molecule type" value="Genomic_DNA"/>
</dbReference>
<evidence type="ECO:0000256" key="10">
    <source>
        <dbReference type="SAM" id="MobiDB-lite"/>
    </source>
</evidence>
<feature type="chain" id="PRO_5012640133" evidence="11">
    <location>
        <begin position="31"/>
        <end position="964"/>
    </location>
</feature>
<dbReference type="InterPro" id="IPR037066">
    <property type="entry name" value="Plug_dom_sf"/>
</dbReference>
<keyword evidence="2 8" id="KW-0813">Transport</keyword>
<dbReference type="Pfam" id="PF00593">
    <property type="entry name" value="TonB_dep_Rec_b-barrel"/>
    <property type="match status" value="1"/>
</dbReference>
<gene>
    <name evidence="14" type="ORF">SAMN06296058_2744</name>
</gene>
<dbReference type="Pfam" id="PF07715">
    <property type="entry name" value="Plug"/>
    <property type="match status" value="1"/>
</dbReference>
<evidence type="ECO:0000256" key="5">
    <source>
        <dbReference type="ARBA" id="ARBA00023077"/>
    </source>
</evidence>
<comment type="subcellular location">
    <subcellularLocation>
        <location evidence="1 8">Cell outer membrane</location>
        <topology evidence="1 8">Multi-pass membrane protein</topology>
    </subcellularLocation>
</comment>
<keyword evidence="4 8" id="KW-0812">Transmembrane</keyword>
<dbReference type="InterPro" id="IPR039426">
    <property type="entry name" value="TonB-dep_rcpt-like"/>
</dbReference>
<keyword evidence="11" id="KW-0732">Signal</keyword>
<dbReference type="GO" id="GO:0009279">
    <property type="term" value="C:cell outer membrane"/>
    <property type="evidence" value="ECO:0007669"/>
    <property type="project" value="UniProtKB-SubCell"/>
</dbReference>
<feature type="signal peptide" evidence="11">
    <location>
        <begin position="1"/>
        <end position="30"/>
    </location>
</feature>
<evidence type="ECO:0000313" key="15">
    <source>
        <dbReference type="Proteomes" id="UP000190341"/>
    </source>
</evidence>
<reference evidence="14 15" key="1">
    <citation type="submission" date="2017-02" db="EMBL/GenBank/DDBJ databases">
        <authorList>
            <person name="Peterson S.W."/>
        </authorList>
    </citation>
    <scope>NUCLEOTIDE SEQUENCE [LARGE SCALE GENOMIC DNA]</scope>
    <source>
        <strain evidence="14 15">P15</strain>
    </source>
</reference>
<evidence type="ECO:0000256" key="7">
    <source>
        <dbReference type="ARBA" id="ARBA00023237"/>
    </source>
</evidence>
<dbReference type="PANTHER" id="PTHR47234">
    <property type="match status" value="1"/>
</dbReference>
<evidence type="ECO:0000256" key="11">
    <source>
        <dbReference type="SAM" id="SignalP"/>
    </source>
</evidence>
<keyword evidence="6 8" id="KW-0472">Membrane</keyword>
<dbReference type="InterPro" id="IPR012910">
    <property type="entry name" value="Plug_dom"/>
</dbReference>
<feature type="domain" description="TonB-dependent receptor plug" evidence="13">
    <location>
        <begin position="54"/>
        <end position="167"/>
    </location>
</feature>
<evidence type="ECO:0000313" key="14">
    <source>
        <dbReference type="EMBL" id="SKC77039.1"/>
    </source>
</evidence>
<keyword evidence="7 8" id="KW-0998">Cell outer membrane</keyword>
<dbReference type="SUPFAM" id="SSF56935">
    <property type="entry name" value="Porins"/>
    <property type="match status" value="1"/>
</dbReference>
<dbReference type="InterPro" id="IPR000531">
    <property type="entry name" value="Beta-barrel_TonB"/>
</dbReference>
<protein>
    <submittedName>
        <fullName evidence="14">Iron complex outermembrane recepter protein</fullName>
    </submittedName>
</protein>
<name>A0A1T5LND1_9GAMM</name>
<keyword evidence="5 9" id="KW-0798">TonB box</keyword>
<dbReference type="InterPro" id="IPR036942">
    <property type="entry name" value="Beta-barrel_TonB_sf"/>
</dbReference>
<evidence type="ECO:0000259" key="12">
    <source>
        <dbReference type="Pfam" id="PF00593"/>
    </source>
</evidence>
<evidence type="ECO:0000256" key="1">
    <source>
        <dbReference type="ARBA" id="ARBA00004571"/>
    </source>
</evidence>
<dbReference type="AlphaFoldDB" id="A0A1T5LND1"/>
<proteinExistence type="inferred from homology"/>